<comment type="caution">
    <text evidence="1">The sequence shown here is derived from an EMBL/GenBank/DDBJ whole genome shotgun (WGS) entry which is preliminary data.</text>
</comment>
<keyword evidence="2" id="KW-1185">Reference proteome</keyword>
<dbReference type="InterPro" id="IPR036237">
    <property type="entry name" value="Xyl_isomerase-like_sf"/>
</dbReference>
<dbReference type="Proteomes" id="UP001290455">
    <property type="component" value="Unassembled WGS sequence"/>
</dbReference>
<dbReference type="GO" id="GO:0016853">
    <property type="term" value="F:isomerase activity"/>
    <property type="evidence" value="ECO:0007669"/>
    <property type="project" value="UniProtKB-KW"/>
</dbReference>
<dbReference type="RefSeq" id="WP_322448750.1">
    <property type="nucleotide sequence ID" value="NZ_JAXOFX010000026.1"/>
</dbReference>
<evidence type="ECO:0000313" key="2">
    <source>
        <dbReference type="Proteomes" id="UP001290455"/>
    </source>
</evidence>
<name>A0ABU5J4Y4_9BACI</name>
<evidence type="ECO:0000313" key="1">
    <source>
        <dbReference type="EMBL" id="MDZ5474468.1"/>
    </source>
</evidence>
<dbReference type="Gene3D" id="3.20.20.150">
    <property type="entry name" value="Divalent-metal-dependent TIM barrel enzymes"/>
    <property type="match status" value="1"/>
</dbReference>
<reference evidence="1 2" key="1">
    <citation type="submission" date="2023-11" db="EMBL/GenBank/DDBJ databases">
        <title>Bacillus jintuensis, isolated from a mudflat on the Beibu Gulf coast.</title>
        <authorList>
            <person name="Li M."/>
        </authorList>
    </citation>
    <scope>NUCLEOTIDE SEQUENCE [LARGE SCALE GENOMIC DNA]</scope>
    <source>
        <strain evidence="1 2">31A1R</strain>
    </source>
</reference>
<sequence length="296" mass="35143">MRRLQMGMWYQFSEKDWDLYHHELINGLEISQYEDRDELERVALFCSNKNIQFGIHTPVFGKDKTIPEVTSLDDDVYSKAIKSVEEQVAIASEYGADYLLLHYPFPPIYSPVVDRRYWNGPPPHAYYYSEKIGGHNFTYISERLFQDIANLQNKHNQRIVLEYDFFGEYEEIFNQMFKEYPDIGLVIDTQRMEHNKRTFPDFNPYAWLDQIYKYVYLVHYSNVRFGEETQRHLPVLPSHEELENYGNSLSYLSYIAKKNNTFHVTFEHNPKAVSREELVDCYEVAHSVLKSVNAPV</sequence>
<proteinExistence type="predicted"/>
<organism evidence="1 2">
    <name type="scientific">Robertmurraya mangrovi</name>
    <dbReference type="NCBI Taxonomy" id="3098077"/>
    <lineage>
        <taxon>Bacteria</taxon>
        <taxon>Bacillati</taxon>
        <taxon>Bacillota</taxon>
        <taxon>Bacilli</taxon>
        <taxon>Bacillales</taxon>
        <taxon>Bacillaceae</taxon>
        <taxon>Robertmurraya</taxon>
    </lineage>
</organism>
<gene>
    <name evidence="1" type="ORF">SM124_22595</name>
</gene>
<dbReference type="EMBL" id="JAXOFX010000026">
    <property type="protein sequence ID" value="MDZ5474468.1"/>
    <property type="molecule type" value="Genomic_DNA"/>
</dbReference>
<dbReference type="SUPFAM" id="SSF51658">
    <property type="entry name" value="Xylose isomerase-like"/>
    <property type="match status" value="1"/>
</dbReference>
<keyword evidence="1" id="KW-0413">Isomerase</keyword>
<accession>A0ABU5J4Y4</accession>
<protein>
    <submittedName>
        <fullName evidence="1">Sugar phosphate isomerase/epimerase</fullName>
    </submittedName>
</protein>